<dbReference type="PANTHER" id="PTHR34861">
    <property type="match status" value="1"/>
</dbReference>
<evidence type="ECO:0000313" key="2">
    <source>
        <dbReference type="EMBL" id="SDF03675.1"/>
    </source>
</evidence>
<evidence type="ECO:0000256" key="1">
    <source>
        <dbReference type="SAM" id="MobiDB-lite"/>
    </source>
</evidence>
<feature type="region of interest" description="Disordered" evidence="1">
    <location>
        <begin position="1"/>
        <end position="20"/>
    </location>
</feature>
<dbReference type="Gene3D" id="3.50.30.50">
    <property type="entry name" value="Putative cyclase"/>
    <property type="match status" value="1"/>
</dbReference>
<protein>
    <submittedName>
        <fullName evidence="2">Putative cyclase</fullName>
    </submittedName>
</protein>
<dbReference type="OrthoDB" id="7067800at2"/>
<dbReference type="STRING" id="521013.SAMN04488567_3286"/>
<dbReference type="AlphaFoldDB" id="A0A1G7HTB7"/>
<keyword evidence="3" id="KW-1185">Reference proteome</keyword>
<organism evidence="2 3">
    <name type="scientific">Limimaricola pyoseonensis</name>
    <dbReference type="NCBI Taxonomy" id="521013"/>
    <lineage>
        <taxon>Bacteria</taxon>
        <taxon>Pseudomonadati</taxon>
        <taxon>Pseudomonadota</taxon>
        <taxon>Alphaproteobacteria</taxon>
        <taxon>Rhodobacterales</taxon>
        <taxon>Paracoccaceae</taxon>
        <taxon>Limimaricola</taxon>
    </lineage>
</organism>
<name>A0A1G7HTB7_9RHOB</name>
<accession>A0A1G7HTB7</accession>
<dbReference type="InterPro" id="IPR037175">
    <property type="entry name" value="KFase_sf"/>
</dbReference>
<dbReference type="InterPro" id="IPR007325">
    <property type="entry name" value="KFase/CYL"/>
</dbReference>
<dbReference type="EMBL" id="FNAT01000006">
    <property type="protein sequence ID" value="SDF03675.1"/>
    <property type="molecule type" value="Genomic_DNA"/>
</dbReference>
<gene>
    <name evidence="2" type="ORF">SAMN04488567_3286</name>
</gene>
<dbReference type="GO" id="GO:0019441">
    <property type="term" value="P:L-tryptophan catabolic process to kynurenine"/>
    <property type="evidence" value="ECO:0007669"/>
    <property type="project" value="InterPro"/>
</dbReference>
<dbReference type="GO" id="GO:0004061">
    <property type="term" value="F:arylformamidase activity"/>
    <property type="evidence" value="ECO:0007669"/>
    <property type="project" value="InterPro"/>
</dbReference>
<dbReference type="Proteomes" id="UP000198922">
    <property type="component" value="Unassembled WGS sequence"/>
</dbReference>
<reference evidence="3" key="1">
    <citation type="submission" date="2016-10" db="EMBL/GenBank/DDBJ databases">
        <authorList>
            <person name="Varghese N."/>
            <person name="Submissions S."/>
        </authorList>
    </citation>
    <scope>NUCLEOTIDE SEQUENCE [LARGE SCALE GENOMIC DNA]</scope>
    <source>
        <strain evidence="3">DSM 21424</strain>
    </source>
</reference>
<dbReference type="Pfam" id="PF04199">
    <property type="entry name" value="Cyclase"/>
    <property type="match status" value="1"/>
</dbReference>
<dbReference type="PANTHER" id="PTHR34861:SF10">
    <property type="entry name" value="CYCLASE"/>
    <property type="match status" value="1"/>
</dbReference>
<dbReference type="RefSeq" id="WP_090113756.1">
    <property type="nucleotide sequence ID" value="NZ_FNAT01000006.1"/>
</dbReference>
<sequence length="348" mass="36525">MTGARRWTRRPEGSNWGEFGPDDQIGRLNLLGPDAVKRGLAEVREGRSFCLSLPLDLPGGSTLNPRRAPPRHFATARAGLSNFNHALAQHDPDLTDVICDDAVLLHTQYSTQWDSLAHAGALFDADGDGVAEPVYYNGWRAGEHVTGSDGTEACQGCGDVEGVAARRLGIETMAETCVQGRGVLIDLHAIAGRDRVAVGRDALLGAIDAQGAEIEPGDILCLHTGFADAVIAMGGQPDAQALHGAFAVLDGHDPALLNWISDSGIAALVADNYAVEQSPARAGDGPHAALPLHEHCLFKLGLPLGELWHLGPLNAHLRGQARNGFLLTAPPLRLPGAVGSPVTPVATV</sequence>
<evidence type="ECO:0000313" key="3">
    <source>
        <dbReference type="Proteomes" id="UP000198922"/>
    </source>
</evidence>
<dbReference type="SUPFAM" id="SSF102198">
    <property type="entry name" value="Putative cyclase"/>
    <property type="match status" value="1"/>
</dbReference>
<proteinExistence type="predicted"/>